<protein>
    <submittedName>
        <fullName evidence="1">Uncharacterized protein</fullName>
    </submittedName>
</protein>
<feature type="non-terminal residue" evidence="1">
    <location>
        <position position="1"/>
    </location>
</feature>
<reference evidence="1" key="1">
    <citation type="journal article" date="2015" name="Nature">
        <title>Complex archaea that bridge the gap between prokaryotes and eukaryotes.</title>
        <authorList>
            <person name="Spang A."/>
            <person name="Saw J.H."/>
            <person name="Jorgensen S.L."/>
            <person name="Zaremba-Niedzwiedzka K."/>
            <person name="Martijn J."/>
            <person name="Lind A.E."/>
            <person name="van Eijk R."/>
            <person name="Schleper C."/>
            <person name="Guy L."/>
            <person name="Ettema T.J."/>
        </authorList>
    </citation>
    <scope>NUCLEOTIDE SEQUENCE</scope>
</reference>
<dbReference type="AlphaFoldDB" id="A0A0F8XY32"/>
<evidence type="ECO:0000313" key="1">
    <source>
        <dbReference type="EMBL" id="KKK74007.1"/>
    </source>
</evidence>
<gene>
    <name evidence="1" type="ORF">LCGC14_2888110</name>
</gene>
<organism evidence="1">
    <name type="scientific">marine sediment metagenome</name>
    <dbReference type="NCBI Taxonomy" id="412755"/>
    <lineage>
        <taxon>unclassified sequences</taxon>
        <taxon>metagenomes</taxon>
        <taxon>ecological metagenomes</taxon>
    </lineage>
</organism>
<accession>A0A0F8XY32</accession>
<dbReference type="EMBL" id="LAZR01056523">
    <property type="protein sequence ID" value="KKK74007.1"/>
    <property type="molecule type" value="Genomic_DNA"/>
</dbReference>
<sequence>LLTDNPELAEEIETKITDKLGAEVQWLKDEGKKNPAIDKVIVVFVPENSQDQEVQALLAKKKEVLALLYPTDACYDETCTPREASLFFALGIEINDIFNMCDPAKVQNLGPQNATVLSGQFLTDFRLHLVSAWENADRLSTGMLALHIFKCAGRKGNSRIPKGYFKETLTHWSETLNEKYRSLLILLQSAERTGNEIVISPVVDDKLIL</sequence>
<comment type="caution">
    <text evidence="1">The sequence shown here is derived from an EMBL/GenBank/DDBJ whole genome shotgun (WGS) entry which is preliminary data.</text>
</comment>
<proteinExistence type="predicted"/>
<name>A0A0F8XY32_9ZZZZ</name>